<evidence type="ECO:0000256" key="1">
    <source>
        <dbReference type="SAM" id="Coils"/>
    </source>
</evidence>
<organism evidence="3 4">
    <name type="scientific">Colocasia esculenta</name>
    <name type="common">Wild taro</name>
    <name type="synonym">Arum esculentum</name>
    <dbReference type="NCBI Taxonomy" id="4460"/>
    <lineage>
        <taxon>Eukaryota</taxon>
        <taxon>Viridiplantae</taxon>
        <taxon>Streptophyta</taxon>
        <taxon>Embryophyta</taxon>
        <taxon>Tracheophyta</taxon>
        <taxon>Spermatophyta</taxon>
        <taxon>Magnoliopsida</taxon>
        <taxon>Liliopsida</taxon>
        <taxon>Araceae</taxon>
        <taxon>Aroideae</taxon>
        <taxon>Colocasieae</taxon>
        <taxon>Colocasia</taxon>
    </lineage>
</organism>
<gene>
    <name evidence="3" type="ORF">Taro_008462</name>
</gene>
<keyword evidence="2" id="KW-0812">Transmembrane</keyword>
<sequence>MNSDLSTDEEKLQFRDLDMFRIWVFPFTTSLLTWTPIYIEHKEVFSQKEATIPNPKQNPREKASFCCSTSTLRPERRRSIFRAELKSPWLREVGVVERRPVRTSRVVRSEWSSRPQHRRVLYFPHRRLWILECSCKTQAHTQAALQAQLEAQEGDMEQYLEEKKASQKRPATTFQQQDKKKVVYQTQQRSVAVGSTQAASGDPLLLGGSLDVGEGYPKTGLKLASTENQEEGTFGGFLGLPKESFNDPFDPFEDLIRGK</sequence>
<protein>
    <submittedName>
        <fullName evidence="3">Uncharacterized protein</fullName>
    </submittedName>
</protein>
<evidence type="ECO:0000256" key="2">
    <source>
        <dbReference type="SAM" id="Phobius"/>
    </source>
</evidence>
<accession>A0A843U157</accession>
<dbReference type="EMBL" id="NMUH01000279">
    <property type="protein sequence ID" value="MQL76076.1"/>
    <property type="molecule type" value="Genomic_DNA"/>
</dbReference>
<dbReference type="OrthoDB" id="1751882at2759"/>
<feature type="transmembrane region" description="Helical" evidence="2">
    <location>
        <begin position="20"/>
        <end position="39"/>
    </location>
</feature>
<keyword evidence="2" id="KW-1133">Transmembrane helix</keyword>
<dbReference type="AlphaFoldDB" id="A0A843U157"/>
<proteinExistence type="predicted"/>
<dbReference type="Proteomes" id="UP000652761">
    <property type="component" value="Unassembled WGS sequence"/>
</dbReference>
<feature type="coiled-coil region" evidence="1">
    <location>
        <begin position="142"/>
        <end position="169"/>
    </location>
</feature>
<reference evidence="3" key="1">
    <citation type="submission" date="2017-07" db="EMBL/GenBank/DDBJ databases">
        <title>Taro Niue Genome Assembly and Annotation.</title>
        <authorList>
            <person name="Atibalentja N."/>
            <person name="Keating K."/>
            <person name="Fields C.J."/>
        </authorList>
    </citation>
    <scope>NUCLEOTIDE SEQUENCE</scope>
    <source>
        <strain evidence="3">Niue_2</strain>
        <tissue evidence="3">Leaf</tissue>
    </source>
</reference>
<name>A0A843U157_COLES</name>
<keyword evidence="2" id="KW-0472">Membrane</keyword>
<comment type="caution">
    <text evidence="3">The sequence shown here is derived from an EMBL/GenBank/DDBJ whole genome shotgun (WGS) entry which is preliminary data.</text>
</comment>
<evidence type="ECO:0000313" key="4">
    <source>
        <dbReference type="Proteomes" id="UP000652761"/>
    </source>
</evidence>
<keyword evidence="4" id="KW-1185">Reference proteome</keyword>
<keyword evidence="1" id="KW-0175">Coiled coil</keyword>
<evidence type="ECO:0000313" key="3">
    <source>
        <dbReference type="EMBL" id="MQL76076.1"/>
    </source>
</evidence>